<feature type="compositionally biased region" description="Gly residues" evidence="1">
    <location>
        <begin position="589"/>
        <end position="610"/>
    </location>
</feature>
<dbReference type="AlphaFoldDB" id="A0AAV9VB69"/>
<evidence type="ECO:0000313" key="3">
    <source>
        <dbReference type="EMBL" id="KAK6359210.1"/>
    </source>
</evidence>
<feature type="transmembrane region" description="Helical" evidence="2">
    <location>
        <begin position="414"/>
        <end position="432"/>
    </location>
</feature>
<feature type="region of interest" description="Disordered" evidence="1">
    <location>
        <begin position="576"/>
        <end position="633"/>
    </location>
</feature>
<keyword evidence="2" id="KW-1133">Transmembrane helix</keyword>
<keyword evidence="4" id="KW-1185">Reference proteome</keyword>
<keyword evidence="2" id="KW-0812">Transmembrane</keyword>
<evidence type="ECO:0000313" key="4">
    <source>
        <dbReference type="Proteomes" id="UP001375240"/>
    </source>
</evidence>
<protein>
    <submittedName>
        <fullName evidence="3">Uncharacterized protein</fullName>
    </submittedName>
</protein>
<gene>
    <name evidence="3" type="ORF">TWF696_000374</name>
</gene>
<evidence type="ECO:0000256" key="1">
    <source>
        <dbReference type="SAM" id="MobiDB-lite"/>
    </source>
</evidence>
<feature type="transmembrane region" description="Helical" evidence="2">
    <location>
        <begin position="243"/>
        <end position="266"/>
    </location>
</feature>
<name>A0AAV9VB69_9PEZI</name>
<keyword evidence="2" id="KW-0472">Membrane</keyword>
<feature type="transmembrane region" description="Helical" evidence="2">
    <location>
        <begin position="273"/>
        <end position="293"/>
    </location>
</feature>
<reference evidence="3 4" key="1">
    <citation type="submission" date="2019-10" db="EMBL/GenBank/DDBJ databases">
        <authorList>
            <person name="Palmer J.M."/>
        </authorList>
    </citation>
    <scope>NUCLEOTIDE SEQUENCE [LARGE SCALE GENOMIC DNA]</scope>
    <source>
        <strain evidence="3 4">TWF696</strain>
    </source>
</reference>
<evidence type="ECO:0000256" key="2">
    <source>
        <dbReference type="SAM" id="Phobius"/>
    </source>
</evidence>
<proteinExistence type="predicted"/>
<sequence length="633" mass="70895">MSVATYHEILGSTLKLGVDYQWPSLCQNLEPKYSDLNADFQFFNVCTIYPNLVQGLANGAFEQSFVDELAGFQIRPIDNYIQISEGITSENTNFLLDTCNNIDCNNELSRDNNRSCDEALLRPDNGSTLSLNGTYSCMSAICTNLEPYVRDDPDIGGVGVFISYILQIFLVLLMTIYVLFKFILHERRVIPADIHSPFAGSIAFPESLQEFQKLQSWFIGSLVIAAFIRQYQEITNISVTDFLFLGGISLNGVVLICYMNVALLLLGRKSWYVYGLSCITFIMCSAFIIYANWKRVERVDHVLPALLFCQRQLAFLQYSDEITRWVRLVSRLPPWVIYMAWGFCAAVQLACFFWMLEFEKKMPRRFKAWLERRSGQIMLWIFIIFIMFCFLAIFGLQVVMLYNFWGIVDPHQWSFGQIIAVTIWLPLVIDYAHGRYKEKTGLITQHNPAEYPKDEEAGYSVLPFGNPGKTNPTAEVIPLTSQQPSPVPPHAQPQLQPSTSQILYSMQQQHQNQNINVNPEYHHMHQNQLAPSPYVYPTPQIRIDTRQSTVSPTATAPPTHFASPLLPSMPSSPMFPLTQAQHAPQVPGIPGGGGNVAPSGGGGGPGGGVQNFGPPSGPTDGRQPGTSYGGGTF</sequence>
<organism evidence="3 4">
    <name type="scientific">Orbilia brochopaga</name>
    <dbReference type="NCBI Taxonomy" id="3140254"/>
    <lineage>
        <taxon>Eukaryota</taxon>
        <taxon>Fungi</taxon>
        <taxon>Dikarya</taxon>
        <taxon>Ascomycota</taxon>
        <taxon>Pezizomycotina</taxon>
        <taxon>Orbiliomycetes</taxon>
        <taxon>Orbiliales</taxon>
        <taxon>Orbiliaceae</taxon>
        <taxon>Orbilia</taxon>
    </lineage>
</organism>
<dbReference type="EMBL" id="JAVHNQ010000001">
    <property type="protein sequence ID" value="KAK6359210.1"/>
    <property type="molecule type" value="Genomic_DNA"/>
</dbReference>
<feature type="transmembrane region" description="Helical" evidence="2">
    <location>
        <begin position="377"/>
        <end position="402"/>
    </location>
</feature>
<accession>A0AAV9VB69</accession>
<feature type="transmembrane region" description="Helical" evidence="2">
    <location>
        <begin position="335"/>
        <end position="356"/>
    </location>
</feature>
<feature type="transmembrane region" description="Helical" evidence="2">
    <location>
        <begin position="155"/>
        <end position="180"/>
    </location>
</feature>
<dbReference type="Proteomes" id="UP001375240">
    <property type="component" value="Unassembled WGS sequence"/>
</dbReference>
<comment type="caution">
    <text evidence="3">The sequence shown here is derived from an EMBL/GenBank/DDBJ whole genome shotgun (WGS) entry which is preliminary data.</text>
</comment>